<dbReference type="SUPFAM" id="SSF53098">
    <property type="entry name" value="Ribonuclease H-like"/>
    <property type="match status" value="1"/>
</dbReference>
<dbReference type="Pfam" id="PF05699">
    <property type="entry name" value="Dimer_Tnp_hAT"/>
    <property type="match status" value="1"/>
</dbReference>
<feature type="domain" description="HAT C-terminal dimerisation" evidence="1">
    <location>
        <begin position="484"/>
        <end position="530"/>
    </location>
</feature>
<gene>
    <name evidence="3" type="primary">LOC102809123</name>
</gene>
<dbReference type="GeneID" id="102809123"/>
<evidence type="ECO:0000259" key="1">
    <source>
        <dbReference type="Pfam" id="PF05699"/>
    </source>
</evidence>
<organism evidence="2 3">
    <name type="scientific">Saccoglossus kowalevskii</name>
    <name type="common">Acorn worm</name>
    <dbReference type="NCBI Taxonomy" id="10224"/>
    <lineage>
        <taxon>Eukaryota</taxon>
        <taxon>Metazoa</taxon>
        <taxon>Hemichordata</taxon>
        <taxon>Enteropneusta</taxon>
        <taxon>Harrimaniidae</taxon>
        <taxon>Saccoglossus</taxon>
    </lineage>
</organism>
<proteinExistence type="predicted"/>
<name>A0ABM0M355_SACKO</name>
<dbReference type="InterPro" id="IPR008906">
    <property type="entry name" value="HATC_C_dom"/>
</dbReference>
<dbReference type="PANTHER" id="PTHR46880">
    <property type="entry name" value="RAS-ASSOCIATING DOMAIN-CONTAINING PROTEIN"/>
    <property type="match status" value="1"/>
</dbReference>
<dbReference type="Proteomes" id="UP000694865">
    <property type="component" value="Unplaced"/>
</dbReference>
<keyword evidence="2" id="KW-1185">Reference proteome</keyword>
<dbReference type="PANTHER" id="PTHR46880:SF5">
    <property type="entry name" value="DUF4371 DOMAIN-CONTAINING PROTEIN"/>
    <property type="match status" value="1"/>
</dbReference>
<sequence length="535" mass="61520">MEKSELEQMRVLFRVAFFLAKSGRPFTDFPGQIKLLAVNNVPVSETYANDKQARIFTDYIYESKRVEMIKEMSESEFFAILSDGSTDTSITDEEIVYVKYIKNGRPTYRFVTFKPLVKADAPSITAALQSTMEENLERKTWKNDLVAASFDGANVMMGSKSGVATRLKEDVPHLVVVHCFAHRLELAVKDVLKQMPYLTVVHEFLQKVYLFYKYSPLNWAAFKNAGEALCISVVRPVNVSGTRWVPHHERGVQALLRNYKVHIAHIEDVRIHGGKESKDKAVYFLKMLKSVKFVMFCKFLQIYFRMISVLSKCLQDNEVTVERVRNMAESVKKLMVQYKDEDKLKGCMMEGISTNADGKLVYEGILLQEGPGRPQRNVDNHTQSKQQEAIKESKKAIELTVQCIDNRFQDLVENEILKSTVIFDPAMWPTETEALEVYGDDEVKCLYSHFKQILEYRGCNEIDTLIEWTALKKIVRKIEQTEGQSLKYLDIWQRVMLVFGDNYKCILMLVKIVLLIPCSTAVCERGFSLMSVIKK</sequence>
<protein>
    <submittedName>
        <fullName evidence="3">Zinc finger protein 862-like</fullName>
    </submittedName>
</protein>
<dbReference type="RefSeq" id="XP_006814446.1">
    <property type="nucleotide sequence ID" value="XM_006814383.1"/>
</dbReference>
<dbReference type="InterPro" id="IPR012337">
    <property type="entry name" value="RNaseH-like_sf"/>
</dbReference>
<accession>A0ABM0M355</accession>
<reference evidence="3" key="1">
    <citation type="submission" date="2025-08" db="UniProtKB">
        <authorList>
            <consortium name="RefSeq"/>
        </authorList>
    </citation>
    <scope>IDENTIFICATION</scope>
    <source>
        <tissue evidence="3">Testes</tissue>
    </source>
</reference>
<evidence type="ECO:0000313" key="3">
    <source>
        <dbReference type="RefSeq" id="XP_006814446.1"/>
    </source>
</evidence>
<evidence type="ECO:0000313" key="2">
    <source>
        <dbReference type="Proteomes" id="UP000694865"/>
    </source>
</evidence>